<name>A0AAP0E1I6_9MAGN</name>
<sequence length="76" mass="8672">MENYASDLTKQKQKPWLLRVRDQLNSDGCSYEHYSCTLIHASSNVNLLCSDDKRKELREQAIADGGEACSACRYGW</sequence>
<keyword evidence="2" id="KW-1185">Reference proteome</keyword>
<organism evidence="1 2">
    <name type="scientific">Stephania cephalantha</name>
    <dbReference type="NCBI Taxonomy" id="152367"/>
    <lineage>
        <taxon>Eukaryota</taxon>
        <taxon>Viridiplantae</taxon>
        <taxon>Streptophyta</taxon>
        <taxon>Embryophyta</taxon>
        <taxon>Tracheophyta</taxon>
        <taxon>Spermatophyta</taxon>
        <taxon>Magnoliopsida</taxon>
        <taxon>Ranunculales</taxon>
        <taxon>Menispermaceae</taxon>
        <taxon>Menispermoideae</taxon>
        <taxon>Cissampelideae</taxon>
        <taxon>Stephania</taxon>
    </lineage>
</organism>
<protein>
    <submittedName>
        <fullName evidence="1">Uncharacterized protein</fullName>
    </submittedName>
</protein>
<proteinExistence type="predicted"/>
<evidence type="ECO:0000313" key="1">
    <source>
        <dbReference type="EMBL" id="KAK9083107.1"/>
    </source>
</evidence>
<evidence type="ECO:0000313" key="2">
    <source>
        <dbReference type="Proteomes" id="UP001419268"/>
    </source>
</evidence>
<comment type="caution">
    <text evidence="1">The sequence shown here is derived from an EMBL/GenBank/DDBJ whole genome shotgun (WGS) entry which is preliminary data.</text>
</comment>
<accession>A0AAP0E1I6</accession>
<dbReference type="Proteomes" id="UP001419268">
    <property type="component" value="Unassembled WGS sequence"/>
</dbReference>
<gene>
    <name evidence="1" type="ORF">Scep_029578</name>
</gene>
<dbReference type="EMBL" id="JBBNAG010000013">
    <property type="protein sequence ID" value="KAK9083107.1"/>
    <property type="molecule type" value="Genomic_DNA"/>
</dbReference>
<dbReference type="AlphaFoldDB" id="A0AAP0E1I6"/>
<reference evidence="1 2" key="1">
    <citation type="submission" date="2024-01" db="EMBL/GenBank/DDBJ databases">
        <title>Genome assemblies of Stephania.</title>
        <authorList>
            <person name="Yang L."/>
        </authorList>
    </citation>
    <scope>NUCLEOTIDE SEQUENCE [LARGE SCALE GENOMIC DNA]</scope>
    <source>
        <strain evidence="1">JXDWG</strain>
        <tissue evidence="1">Leaf</tissue>
    </source>
</reference>